<dbReference type="GO" id="GO:0004519">
    <property type="term" value="F:endonuclease activity"/>
    <property type="evidence" value="ECO:0007669"/>
    <property type="project" value="UniProtKB-KW"/>
</dbReference>
<dbReference type="GO" id="GO:0003964">
    <property type="term" value="F:RNA-directed DNA polymerase activity"/>
    <property type="evidence" value="ECO:0007669"/>
    <property type="project" value="UniProtKB-KW"/>
</dbReference>
<proteinExistence type="predicted"/>
<keyword evidence="1" id="KW-0540">Nuclease</keyword>
<reference evidence="1" key="2">
    <citation type="submission" date="2013-05" db="EMBL/GenBank/DDBJ databases">
        <authorList>
            <person name="Carter J.-M."/>
            <person name="Baker S.C."/>
            <person name="Pink R."/>
            <person name="Carter D.R.F."/>
            <person name="Collins A."/>
            <person name="Tomlin J."/>
            <person name="Gibbs M."/>
            <person name="Breuker C.J."/>
        </authorList>
    </citation>
    <scope>NUCLEOTIDE SEQUENCE</scope>
    <source>
        <tissue evidence="1">Ovary</tissue>
    </source>
</reference>
<dbReference type="AlphaFoldDB" id="S4NT25"/>
<keyword evidence="1" id="KW-0548">Nucleotidyltransferase</keyword>
<dbReference type="EMBL" id="GAIX01012341">
    <property type="protein sequence ID" value="JAA80219.1"/>
    <property type="molecule type" value="Transcribed_RNA"/>
</dbReference>
<name>S4NT25_9NEOP</name>
<sequence>MMVECTQYCDEYAYLHTIQLGKSNFEVNCRIRLLWAALGKLRDIFSTYSEEVNRRIKLGWAAIRKLRAIYLSKTPQCLKTKVFEQCVLPV</sequence>
<keyword evidence="1" id="KW-0695">RNA-directed DNA polymerase</keyword>
<reference evidence="1" key="1">
    <citation type="journal article" date="2013" name="BMC Genomics">
        <title>Unscrambling butterfly oogenesis.</title>
        <authorList>
            <person name="Carter J.M."/>
            <person name="Baker S.C."/>
            <person name="Pink R."/>
            <person name="Carter D.R."/>
            <person name="Collins A."/>
            <person name="Tomlin J."/>
            <person name="Gibbs M."/>
            <person name="Breuker C.J."/>
        </authorList>
    </citation>
    <scope>NUCLEOTIDE SEQUENCE</scope>
    <source>
        <tissue evidence="1">Ovary</tissue>
    </source>
</reference>
<protein>
    <submittedName>
        <fullName evidence="1">Endonuclease-reverse transcriptase</fullName>
    </submittedName>
</protein>
<keyword evidence="1" id="KW-0378">Hydrolase</keyword>
<organism evidence="1">
    <name type="scientific">Pararge aegeria</name>
    <name type="common">speckled wood butterfly</name>
    <dbReference type="NCBI Taxonomy" id="116150"/>
    <lineage>
        <taxon>Eukaryota</taxon>
        <taxon>Metazoa</taxon>
        <taxon>Ecdysozoa</taxon>
        <taxon>Arthropoda</taxon>
        <taxon>Hexapoda</taxon>
        <taxon>Insecta</taxon>
        <taxon>Pterygota</taxon>
        <taxon>Neoptera</taxon>
        <taxon>Endopterygota</taxon>
        <taxon>Lepidoptera</taxon>
        <taxon>Glossata</taxon>
        <taxon>Ditrysia</taxon>
        <taxon>Papilionoidea</taxon>
        <taxon>Nymphalidae</taxon>
        <taxon>Satyrinae</taxon>
        <taxon>Satyrini</taxon>
        <taxon>Parargina</taxon>
        <taxon>Pararge</taxon>
    </lineage>
</organism>
<keyword evidence="1" id="KW-0808">Transferase</keyword>
<accession>S4NT25</accession>
<keyword evidence="1" id="KW-0255">Endonuclease</keyword>
<evidence type="ECO:0000313" key="1">
    <source>
        <dbReference type="EMBL" id="JAA80219.1"/>
    </source>
</evidence>